<dbReference type="Pfam" id="PF09692">
    <property type="entry name" value="Arb1"/>
    <property type="match status" value="1"/>
</dbReference>
<feature type="compositionally biased region" description="Basic and acidic residues" evidence="1">
    <location>
        <begin position="1"/>
        <end position="12"/>
    </location>
</feature>
<feature type="region of interest" description="Disordered" evidence="1">
    <location>
        <begin position="1"/>
        <end position="93"/>
    </location>
</feature>
<evidence type="ECO:0000313" key="3">
    <source>
        <dbReference type="Proteomes" id="UP001408356"/>
    </source>
</evidence>
<dbReference type="Proteomes" id="UP001408356">
    <property type="component" value="Unassembled WGS sequence"/>
</dbReference>
<accession>A0ABR2V120</accession>
<protein>
    <submittedName>
        <fullName evidence="2">Uncharacterized protein</fullName>
    </submittedName>
</protein>
<feature type="region of interest" description="Disordered" evidence="1">
    <location>
        <begin position="499"/>
        <end position="524"/>
    </location>
</feature>
<reference evidence="2 3" key="1">
    <citation type="journal article" date="2024" name="J. Plant Pathol.">
        <title>Sequence and assembly of the genome of Seiridium unicorne, isolate CBS 538.82, causal agent of cypress canker disease.</title>
        <authorList>
            <person name="Scali E."/>
            <person name="Rocca G.D."/>
            <person name="Danti R."/>
            <person name="Garbelotto M."/>
            <person name="Barberini S."/>
            <person name="Baroncelli R."/>
            <person name="Emiliani G."/>
        </authorList>
    </citation>
    <scope>NUCLEOTIDE SEQUENCE [LARGE SCALE GENOMIC DNA]</scope>
    <source>
        <strain evidence="2 3">BM-138-508</strain>
    </source>
</reference>
<organism evidence="2 3">
    <name type="scientific">Seiridium unicorne</name>
    <dbReference type="NCBI Taxonomy" id="138068"/>
    <lineage>
        <taxon>Eukaryota</taxon>
        <taxon>Fungi</taxon>
        <taxon>Dikarya</taxon>
        <taxon>Ascomycota</taxon>
        <taxon>Pezizomycotina</taxon>
        <taxon>Sordariomycetes</taxon>
        <taxon>Xylariomycetidae</taxon>
        <taxon>Amphisphaeriales</taxon>
        <taxon>Sporocadaceae</taxon>
        <taxon>Seiridium</taxon>
    </lineage>
</organism>
<feature type="compositionally biased region" description="Low complexity" evidence="1">
    <location>
        <begin position="17"/>
        <end position="29"/>
    </location>
</feature>
<evidence type="ECO:0000256" key="1">
    <source>
        <dbReference type="SAM" id="MobiDB-lite"/>
    </source>
</evidence>
<dbReference type="EMBL" id="JARVKF010000257">
    <property type="protein sequence ID" value="KAK9420165.1"/>
    <property type="molecule type" value="Genomic_DNA"/>
</dbReference>
<gene>
    <name evidence="2" type="ORF">SUNI508_06693</name>
</gene>
<evidence type="ECO:0000313" key="2">
    <source>
        <dbReference type="EMBL" id="KAK9420165.1"/>
    </source>
</evidence>
<comment type="caution">
    <text evidence="2">The sequence shown here is derived from an EMBL/GenBank/DDBJ whole genome shotgun (WGS) entry which is preliminary data.</text>
</comment>
<keyword evidence="3" id="KW-1185">Reference proteome</keyword>
<sequence>MADSFRDQKSCDDEVATSKALASPAASSSRTPLVDATDGVTKTTEDEPNQDAESAISETPGSPSAADGDLPISMEAPKKKKRKSRPGKTRRAITGFEEFFADAPTTPAEHAEEKKLFSSEHPFAQRIEEAIQRYRQKRRFDSQRSFLFDKYLALGGIDSSQRMFQGLDPLEIKNMTNEEIRQMTARDVIHHGSASTKFYDPDEPGTWTVNFPIVVKGFLSRWVPENYPRSDQGFHYDNEQAAGLIHNFLSYIQMHDVCPEYNSQILEAKAVCGNSPVELRFARELYHDLQDSFNTAAKCLFVDGNVFDATNSSPIGGTAEEGEEFPGQNMAMRTKKLDPFTQLVIFRLAVMDVYKDTNHLAADEDPRNIHVKSTDIKTYQVISVQRRKKKEKAMLEKLLAEQGLDGKVKPMGTMTLRPNMIEHAYSNVPRPEEVEFDKDLTDKIIMGDEVLAKVQPGMKLQLEVCKLNIGIAFIKKVLDVRVSFDTLLPQSLMLTWKEPVENERPAPSVENPGSEDKAMEADGA</sequence>
<dbReference type="InterPro" id="IPR018606">
    <property type="entry name" value="Arb1"/>
</dbReference>
<name>A0ABR2V120_9PEZI</name>
<feature type="compositionally biased region" description="Basic and acidic residues" evidence="1">
    <location>
        <begin position="514"/>
        <end position="524"/>
    </location>
</feature>
<feature type="compositionally biased region" description="Basic residues" evidence="1">
    <location>
        <begin position="78"/>
        <end position="91"/>
    </location>
</feature>
<proteinExistence type="predicted"/>